<comment type="caution">
    <text evidence="2">The sequence shown here is derived from an EMBL/GenBank/DDBJ whole genome shotgun (WGS) entry which is preliminary data.</text>
</comment>
<dbReference type="Pfam" id="PF13508">
    <property type="entry name" value="Acetyltransf_7"/>
    <property type="match status" value="1"/>
</dbReference>
<evidence type="ECO:0000313" key="3">
    <source>
        <dbReference type="Proteomes" id="UP000177697"/>
    </source>
</evidence>
<dbReference type="CDD" id="cd04301">
    <property type="entry name" value="NAT_SF"/>
    <property type="match status" value="1"/>
</dbReference>
<feature type="domain" description="N-acetyltransferase" evidence="1">
    <location>
        <begin position="46"/>
        <end position="227"/>
    </location>
</feature>
<dbReference type="Proteomes" id="UP000177697">
    <property type="component" value="Unassembled WGS sequence"/>
</dbReference>
<reference evidence="2 3" key="1">
    <citation type="journal article" date="2016" name="Nat. Commun.">
        <title>Thousands of microbial genomes shed light on interconnected biogeochemical processes in an aquifer system.</title>
        <authorList>
            <person name="Anantharaman K."/>
            <person name="Brown C.T."/>
            <person name="Hug L.A."/>
            <person name="Sharon I."/>
            <person name="Castelle C.J."/>
            <person name="Probst A.J."/>
            <person name="Thomas B.C."/>
            <person name="Singh A."/>
            <person name="Wilkins M.J."/>
            <person name="Karaoz U."/>
            <person name="Brodie E.L."/>
            <person name="Williams K.H."/>
            <person name="Hubbard S.S."/>
            <person name="Banfield J.F."/>
        </authorList>
    </citation>
    <scope>NUCLEOTIDE SEQUENCE [LARGE SCALE GENOMIC DNA]</scope>
</reference>
<organism evidence="2 3">
    <name type="scientific">Candidatus Zambryskibacteria bacterium RIFOXYC1_FULL_39_10</name>
    <dbReference type="NCBI Taxonomy" id="1802779"/>
    <lineage>
        <taxon>Bacteria</taxon>
        <taxon>Candidatus Zambryskiibacteriota</taxon>
    </lineage>
</organism>
<proteinExistence type="predicted"/>
<dbReference type="InterPro" id="IPR000182">
    <property type="entry name" value="GNAT_dom"/>
</dbReference>
<evidence type="ECO:0000259" key="1">
    <source>
        <dbReference type="PROSITE" id="PS51186"/>
    </source>
</evidence>
<gene>
    <name evidence="2" type="ORF">A2431_00265</name>
</gene>
<dbReference type="GO" id="GO:0016747">
    <property type="term" value="F:acyltransferase activity, transferring groups other than amino-acyl groups"/>
    <property type="evidence" value="ECO:0007669"/>
    <property type="project" value="InterPro"/>
</dbReference>
<accession>A0A1G2UZG4</accession>
<name>A0A1G2UZG4_9BACT</name>
<dbReference type="AlphaFoldDB" id="A0A1G2UZG4"/>
<sequence>MLDGGLSSGTTMITGLRAVHGWGMVPEASFFPSNRKLSEEEYSNWRKIPPIMWEYSKKIDILGNEQLLKTPNVLYRKEYLNNNKKFEVYMTCFSALGFLHTNLNVCTSKFETAGWLNVMINHNDHTAYPDDLFVKPEFRRIGIGNFLLKELEFLILSGTLEGYVMELQTGKKAEIKNVNFRIPSVDIYTKNRKEAALKLFRKNGYKLVIDDSKKIVDSKLLAIKEIK</sequence>
<dbReference type="Gene3D" id="3.40.630.30">
    <property type="match status" value="1"/>
</dbReference>
<evidence type="ECO:0000313" key="2">
    <source>
        <dbReference type="EMBL" id="OHB14755.1"/>
    </source>
</evidence>
<dbReference type="EMBL" id="MHWW01000013">
    <property type="protein sequence ID" value="OHB14755.1"/>
    <property type="molecule type" value="Genomic_DNA"/>
</dbReference>
<dbReference type="InterPro" id="IPR016181">
    <property type="entry name" value="Acyl_CoA_acyltransferase"/>
</dbReference>
<dbReference type="PROSITE" id="PS51186">
    <property type="entry name" value="GNAT"/>
    <property type="match status" value="1"/>
</dbReference>
<dbReference type="SUPFAM" id="SSF55729">
    <property type="entry name" value="Acyl-CoA N-acyltransferases (Nat)"/>
    <property type="match status" value="1"/>
</dbReference>
<protein>
    <recommendedName>
        <fullName evidence="1">N-acetyltransferase domain-containing protein</fullName>
    </recommendedName>
</protein>